<dbReference type="GO" id="GO:0000978">
    <property type="term" value="F:RNA polymerase II cis-regulatory region sequence-specific DNA binding"/>
    <property type="evidence" value="ECO:0007669"/>
    <property type="project" value="TreeGrafter"/>
</dbReference>
<reference evidence="3" key="1">
    <citation type="submission" date="2011-10" db="EMBL/GenBank/DDBJ databases">
        <title>The Genome Sequence of Fusarium oxysporum HDV247.</title>
        <authorList>
            <consortium name="The Broad Institute Genome Sequencing Platform"/>
            <person name="Ma L.-J."/>
            <person name="Gale L.R."/>
            <person name="Schwartz D.C."/>
            <person name="Zhou S."/>
            <person name="Corby-Kistler H."/>
            <person name="Young S.K."/>
            <person name="Zeng Q."/>
            <person name="Gargeya S."/>
            <person name="Fitzgerald M."/>
            <person name="Haas B."/>
            <person name="Abouelleil A."/>
            <person name="Alvarado L."/>
            <person name="Arachchi H.M."/>
            <person name="Berlin A."/>
            <person name="Brown A."/>
            <person name="Chapman S.B."/>
            <person name="Chen Z."/>
            <person name="Dunbar C."/>
            <person name="Freedman E."/>
            <person name="Gearin G."/>
            <person name="Goldberg J."/>
            <person name="Griggs A."/>
            <person name="Gujja S."/>
            <person name="Heiman D."/>
            <person name="Howarth C."/>
            <person name="Larson L."/>
            <person name="Lui A."/>
            <person name="MacDonald P.J.P."/>
            <person name="Montmayeur A."/>
            <person name="Murphy C."/>
            <person name="Neiman D."/>
            <person name="Pearson M."/>
            <person name="Priest M."/>
            <person name="Roberts A."/>
            <person name="Saif S."/>
            <person name="Shea T."/>
            <person name="Shenoy N."/>
            <person name="Sisk P."/>
            <person name="Stolte C."/>
            <person name="Sykes S."/>
            <person name="Wortman J."/>
            <person name="Nusbaum C."/>
            <person name="Birren B."/>
        </authorList>
    </citation>
    <scope>NUCLEOTIDE SEQUENCE [LARGE SCALE GENOMIC DNA]</scope>
    <source>
        <strain evidence="3">HDV247</strain>
    </source>
</reference>
<accession>W9N7B9</accession>
<protein>
    <recommendedName>
        <fullName evidence="2">Grh/CP2 DB domain-containing protein</fullName>
    </recommendedName>
</protein>
<dbReference type="HOGENOM" id="CLU_090051_0_0_1"/>
<sequence>MLGDANRPSYPATGDLNTFKMDLGKDLGAPSSKPILEDVSLPQQDVVLLTLVPRDPFDETMDQDDAPMDLNASEGKRSSISDVLSKSMSTVGFRTSQFPAGQLARQLRPFAERFRFHCTLNAPTAMIKHADENPVTYLNKGYTYYLSVADTSAMELLVQETINQAFVRISFEDNQQQQQRPGIPWDIWQKGRGNSEAQQSIKKFPYDTSRPGPELNAEICFCKIKLFRDHGAERKLPSDVMHVKKPIGKLKQRNAQAESGQGFRQAKAFN</sequence>
<proteinExistence type="predicted"/>
<dbReference type="EMBL" id="KI981316">
    <property type="protein sequence ID" value="EXA28638.1"/>
    <property type="molecule type" value="Genomic_DNA"/>
</dbReference>
<dbReference type="Pfam" id="PF04516">
    <property type="entry name" value="CP2"/>
    <property type="match status" value="2"/>
</dbReference>
<dbReference type="GO" id="GO:0001228">
    <property type="term" value="F:DNA-binding transcription activator activity, RNA polymerase II-specific"/>
    <property type="evidence" value="ECO:0007669"/>
    <property type="project" value="TreeGrafter"/>
</dbReference>
<organism evidence="3">
    <name type="scientific">Fusarium oxysporum f. sp. pisi HDV247</name>
    <dbReference type="NCBI Taxonomy" id="1080344"/>
    <lineage>
        <taxon>Eukaryota</taxon>
        <taxon>Fungi</taxon>
        <taxon>Dikarya</taxon>
        <taxon>Ascomycota</taxon>
        <taxon>Pezizomycotina</taxon>
        <taxon>Sordariomycetes</taxon>
        <taxon>Hypocreomycetidae</taxon>
        <taxon>Hypocreales</taxon>
        <taxon>Nectriaceae</taxon>
        <taxon>Fusarium</taxon>
        <taxon>Fusarium oxysporum species complex</taxon>
    </lineage>
</organism>
<reference evidence="3" key="2">
    <citation type="submission" date="2014-02" db="EMBL/GenBank/DDBJ databases">
        <title>Annotation of the Genome Sequence of Fusarium oxysporum HDV247.</title>
        <authorList>
            <consortium name="The Broad Institute Genomics Platform"/>
            <person name="Ma L.-J."/>
            <person name="Corby-Kistler H."/>
            <person name="Broz K."/>
            <person name="Gale L.R."/>
            <person name="Jonkers W."/>
            <person name="O'Donnell K."/>
            <person name="Ploetz R."/>
            <person name="Steinberg C."/>
            <person name="Schwartz D.C."/>
            <person name="VanEtten H."/>
            <person name="Zhou S."/>
            <person name="Young S.K."/>
            <person name="Zeng Q."/>
            <person name="Gargeya S."/>
            <person name="Fitzgerald M."/>
            <person name="Abouelleil A."/>
            <person name="Alvarado L."/>
            <person name="Chapman S.B."/>
            <person name="Gainer-Dewar J."/>
            <person name="Goldberg J."/>
            <person name="Griggs A."/>
            <person name="Gujja S."/>
            <person name="Hansen M."/>
            <person name="Howarth C."/>
            <person name="Imamovic A."/>
            <person name="Ireland A."/>
            <person name="Larimer J."/>
            <person name="McCowan C."/>
            <person name="Murphy C."/>
            <person name="Pearson M."/>
            <person name="Poon T.W."/>
            <person name="Priest M."/>
            <person name="Roberts A."/>
            <person name="Saif S."/>
            <person name="Shea T."/>
            <person name="Sykes S."/>
            <person name="Wortman J."/>
            <person name="Nusbaum C."/>
            <person name="Birren B."/>
        </authorList>
    </citation>
    <scope>NUCLEOTIDE SEQUENCE</scope>
    <source>
        <strain evidence="3">HDV247</strain>
    </source>
</reference>
<dbReference type="AlphaFoldDB" id="W9N7B9"/>
<evidence type="ECO:0000259" key="2">
    <source>
        <dbReference type="PROSITE" id="PS51968"/>
    </source>
</evidence>
<dbReference type="PANTHER" id="PTHR11037">
    <property type="entry name" value="TRANSCRIPTION FACTOR CP2"/>
    <property type="match status" value="1"/>
</dbReference>
<dbReference type="PANTHER" id="PTHR11037:SF20">
    <property type="entry name" value="PROTEIN GRAINYHEAD"/>
    <property type="match status" value="1"/>
</dbReference>
<gene>
    <name evidence="3" type="ORF">FOVG_19768</name>
</gene>
<dbReference type="PROSITE" id="PS51968">
    <property type="entry name" value="GRH_CP2_DB"/>
    <property type="match status" value="1"/>
</dbReference>
<evidence type="ECO:0000256" key="1">
    <source>
        <dbReference type="SAM" id="MobiDB-lite"/>
    </source>
</evidence>
<dbReference type="InterPro" id="IPR007604">
    <property type="entry name" value="CP2"/>
</dbReference>
<dbReference type="Proteomes" id="UP000030751">
    <property type="component" value="Unassembled WGS sequence"/>
</dbReference>
<feature type="region of interest" description="Disordered" evidence="1">
    <location>
        <begin position="251"/>
        <end position="270"/>
    </location>
</feature>
<feature type="domain" description="Grh/CP2 DB" evidence="2">
    <location>
        <begin position="112"/>
        <end position="270"/>
    </location>
</feature>
<dbReference type="GO" id="GO:0005634">
    <property type="term" value="C:nucleus"/>
    <property type="evidence" value="ECO:0007669"/>
    <property type="project" value="TreeGrafter"/>
</dbReference>
<dbReference type="OrthoDB" id="4994899at2759"/>
<name>W9N7B9_FUSOX</name>
<evidence type="ECO:0000313" key="3">
    <source>
        <dbReference type="EMBL" id="EXA28638.1"/>
    </source>
</evidence>
<dbReference type="InterPro" id="IPR040167">
    <property type="entry name" value="TF_CP2-like"/>
</dbReference>